<protein>
    <submittedName>
        <fullName evidence="1">Uncharacterized protein</fullName>
    </submittedName>
</protein>
<dbReference type="AlphaFoldDB" id="A0A8J5HY99"/>
<evidence type="ECO:0000313" key="2">
    <source>
        <dbReference type="Proteomes" id="UP000734854"/>
    </source>
</evidence>
<reference evidence="1 2" key="1">
    <citation type="submission" date="2020-08" db="EMBL/GenBank/DDBJ databases">
        <title>Plant Genome Project.</title>
        <authorList>
            <person name="Zhang R.-G."/>
        </authorList>
    </citation>
    <scope>NUCLEOTIDE SEQUENCE [LARGE SCALE GENOMIC DNA]</scope>
    <source>
        <tissue evidence="1">Rhizome</tissue>
    </source>
</reference>
<proteinExistence type="predicted"/>
<dbReference type="PANTHER" id="PTHR38522">
    <property type="entry name" value="PLASMA MEMBRANE-ASSOCIATED CATION-BINDING PROTEIN 1"/>
    <property type="match status" value="1"/>
</dbReference>
<dbReference type="EMBL" id="JACMSC010000004">
    <property type="protein sequence ID" value="KAG6525258.1"/>
    <property type="molecule type" value="Genomic_DNA"/>
</dbReference>
<gene>
    <name evidence="1" type="ORF">ZIOFF_015212</name>
</gene>
<dbReference type="PANTHER" id="PTHR38522:SF2">
    <property type="entry name" value="PLASMA MEMBRANE-ASSOCIATED CATION-BINDING PROTEIN 1"/>
    <property type="match status" value="1"/>
</dbReference>
<organism evidence="1 2">
    <name type="scientific">Zingiber officinale</name>
    <name type="common">Ginger</name>
    <name type="synonym">Amomum zingiber</name>
    <dbReference type="NCBI Taxonomy" id="94328"/>
    <lineage>
        <taxon>Eukaryota</taxon>
        <taxon>Viridiplantae</taxon>
        <taxon>Streptophyta</taxon>
        <taxon>Embryophyta</taxon>
        <taxon>Tracheophyta</taxon>
        <taxon>Spermatophyta</taxon>
        <taxon>Magnoliopsida</taxon>
        <taxon>Liliopsida</taxon>
        <taxon>Zingiberales</taxon>
        <taxon>Zingiberaceae</taxon>
        <taxon>Zingiber</taxon>
    </lineage>
</organism>
<comment type="caution">
    <text evidence="1">The sequence shown here is derived from an EMBL/GenBank/DDBJ whole genome shotgun (WGS) entry which is preliminary data.</text>
</comment>
<dbReference type="Proteomes" id="UP000734854">
    <property type="component" value="Unassembled WGS sequence"/>
</dbReference>
<keyword evidence="2" id="KW-1185">Reference proteome</keyword>
<accession>A0A8J5HY99</accession>
<dbReference type="InterPro" id="IPR008469">
    <property type="entry name" value="DREPP"/>
</dbReference>
<name>A0A8J5HY99_ZINOF</name>
<evidence type="ECO:0000313" key="1">
    <source>
        <dbReference type="EMBL" id="KAG6525258.1"/>
    </source>
</evidence>
<dbReference type="Pfam" id="PF05558">
    <property type="entry name" value="DREPP"/>
    <property type="match status" value="1"/>
</dbReference>
<sequence length="95" mass="10797">MVSNWRSRLFSTIKKVFVFGTGKRTAATKACKSFEESQEEITKEFEERKIKLEAKVLEIYQASDADIKYAVMPQHISCSIASYVADKFVHNNVGS</sequence>
<dbReference type="GO" id="GO:0005886">
    <property type="term" value="C:plasma membrane"/>
    <property type="evidence" value="ECO:0007669"/>
    <property type="project" value="InterPro"/>
</dbReference>